<dbReference type="EMBL" id="JAPFRF010000011">
    <property type="protein sequence ID" value="KAJ7317552.1"/>
    <property type="molecule type" value="Genomic_DNA"/>
</dbReference>
<gene>
    <name evidence="1" type="ORF">JRQ81_003714</name>
</gene>
<comment type="caution">
    <text evidence="1">The sequence shown here is derived from an EMBL/GenBank/DDBJ whole genome shotgun (WGS) entry which is preliminary data.</text>
</comment>
<evidence type="ECO:0000313" key="2">
    <source>
        <dbReference type="Proteomes" id="UP001142489"/>
    </source>
</evidence>
<organism evidence="1 2">
    <name type="scientific">Phrynocephalus forsythii</name>
    <dbReference type="NCBI Taxonomy" id="171643"/>
    <lineage>
        <taxon>Eukaryota</taxon>
        <taxon>Metazoa</taxon>
        <taxon>Chordata</taxon>
        <taxon>Craniata</taxon>
        <taxon>Vertebrata</taxon>
        <taxon>Euteleostomi</taxon>
        <taxon>Lepidosauria</taxon>
        <taxon>Squamata</taxon>
        <taxon>Bifurcata</taxon>
        <taxon>Unidentata</taxon>
        <taxon>Episquamata</taxon>
        <taxon>Toxicofera</taxon>
        <taxon>Iguania</taxon>
        <taxon>Acrodonta</taxon>
        <taxon>Agamidae</taxon>
        <taxon>Agaminae</taxon>
        <taxon>Phrynocephalus</taxon>
    </lineage>
</organism>
<dbReference type="OrthoDB" id="8469505at2759"/>
<evidence type="ECO:0000313" key="1">
    <source>
        <dbReference type="EMBL" id="KAJ7317552.1"/>
    </source>
</evidence>
<reference evidence="1" key="1">
    <citation type="journal article" date="2023" name="DNA Res.">
        <title>Chromosome-level genome assembly of Phrynocephalus forsythii using third-generation DNA sequencing and Hi-C analysis.</title>
        <authorList>
            <person name="Qi Y."/>
            <person name="Zhao W."/>
            <person name="Zhao Y."/>
            <person name="Niu C."/>
            <person name="Cao S."/>
            <person name="Zhang Y."/>
        </authorList>
    </citation>
    <scope>NUCLEOTIDE SEQUENCE</scope>
    <source>
        <tissue evidence="1">Muscle</tissue>
    </source>
</reference>
<dbReference type="Gene3D" id="2.170.15.10">
    <property type="entry name" value="Proaerolysin, chain A, domain 3"/>
    <property type="match status" value="1"/>
</dbReference>
<dbReference type="Proteomes" id="UP001142489">
    <property type="component" value="Unassembled WGS sequence"/>
</dbReference>
<accession>A0A9Q1AX73</accession>
<protein>
    <submittedName>
        <fullName evidence="1">Uncharacterized protein</fullName>
    </submittedName>
</protein>
<proteinExistence type="predicted"/>
<dbReference type="AlphaFoldDB" id="A0A9Q1AX73"/>
<sequence length="164" mass="18979">MDIEDFSHVRCHRHVLEKQTHVNQGDAPEQHTFTMTWETHCTDQIFWDCLWGLGLPFSWSFTVEDATPTAKYTEDNEKVVSLDRYIYVKKREVVEVPPRTRAIASLVVFWHHAAAVPFTAIIEKVKSNGDMQVLYESGAWKGLAYRDVHIKVRLEKLGRSCTAM</sequence>
<keyword evidence="2" id="KW-1185">Reference proteome</keyword>
<name>A0A9Q1AX73_9SAUR</name>